<evidence type="ECO:0000313" key="11">
    <source>
        <dbReference type="Proteomes" id="UP000005707"/>
    </source>
</evidence>
<name>U2DVN9_9MOLU</name>
<feature type="binding site" evidence="8">
    <location>
        <begin position="40"/>
        <end position="45"/>
    </location>
    <ligand>
        <name>ATP</name>
        <dbReference type="ChEBI" id="CHEBI:30616"/>
    </ligand>
</feature>
<keyword evidence="11" id="KW-1185">Reference proteome</keyword>
<dbReference type="NCBIfam" id="TIGR02432">
    <property type="entry name" value="lysidine_TilS_N"/>
    <property type="match status" value="1"/>
</dbReference>
<evidence type="ECO:0000256" key="4">
    <source>
        <dbReference type="ARBA" id="ARBA00022694"/>
    </source>
</evidence>
<comment type="similarity">
    <text evidence="8">Belongs to the tRNA(Ile)-lysidine synthase family.</text>
</comment>
<dbReference type="Gene3D" id="3.40.50.620">
    <property type="entry name" value="HUPs"/>
    <property type="match status" value="1"/>
</dbReference>
<dbReference type="InterPro" id="IPR012094">
    <property type="entry name" value="tRNA_Ile_lys_synt"/>
</dbReference>
<dbReference type="eggNOG" id="COG0037">
    <property type="taxonomic scope" value="Bacteria"/>
</dbReference>
<keyword evidence="2 8" id="KW-0963">Cytoplasm</keyword>
<accession>U2DVN9</accession>
<feature type="domain" description="Lysidine-tRNA(Ile) synthetase C-terminal" evidence="9">
    <location>
        <begin position="398"/>
        <end position="468"/>
    </location>
</feature>
<dbReference type="SMART" id="SM00977">
    <property type="entry name" value="TilS_C"/>
    <property type="match status" value="1"/>
</dbReference>
<dbReference type="InterPro" id="IPR011063">
    <property type="entry name" value="TilS/TtcA_N"/>
</dbReference>
<dbReference type="SUPFAM" id="SSF56037">
    <property type="entry name" value="PheT/TilS domain"/>
    <property type="match status" value="1"/>
</dbReference>
<dbReference type="GO" id="GO:0032267">
    <property type="term" value="F:tRNA(Ile)-lysidine synthase activity"/>
    <property type="evidence" value="ECO:0007669"/>
    <property type="project" value="UniProtKB-EC"/>
</dbReference>
<evidence type="ECO:0000256" key="3">
    <source>
        <dbReference type="ARBA" id="ARBA00022598"/>
    </source>
</evidence>
<dbReference type="InterPro" id="IPR012796">
    <property type="entry name" value="Lysidine-tRNA-synth_C"/>
</dbReference>
<evidence type="ECO:0000256" key="1">
    <source>
        <dbReference type="ARBA" id="ARBA00004496"/>
    </source>
</evidence>
<dbReference type="NCBIfam" id="TIGR02433">
    <property type="entry name" value="lysidine_TilS_C"/>
    <property type="match status" value="1"/>
</dbReference>
<dbReference type="GO" id="GO:0005737">
    <property type="term" value="C:cytoplasm"/>
    <property type="evidence" value="ECO:0007669"/>
    <property type="project" value="UniProtKB-SubCell"/>
</dbReference>
<organism evidence="10 11">
    <name type="scientific">Haloplasma contractile SSD-17B</name>
    <dbReference type="NCBI Taxonomy" id="1033810"/>
    <lineage>
        <taxon>Bacteria</taxon>
        <taxon>Bacillati</taxon>
        <taxon>Mycoplasmatota</taxon>
        <taxon>Mollicutes</taxon>
        <taxon>Haloplasmatales</taxon>
        <taxon>Haloplasmataceae</taxon>
        <taxon>Haloplasma</taxon>
    </lineage>
</organism>
<reference evidence="10 11" key="2">
    <citation type="journal article" date="2013" name="PLoS ONE">
        <title>INDIGO - INtegrated Data Warehouse of MIcrobial GenOmes with Examples from the Red Sea Extremophiles.</title>
        <authorList>
            <person name="Alam I."/>
            <person name="Antunes A."/>
            <person name="Kamau A.A."/>
            <person name="Ba Alawi W."/>
            <person name="Kalkatawi M."/>
            <person name="Stingl U."/>
            <person name="Bajic V.B."/>
        </authorList>
    </citation>
    <scope>NUCLEOTIDE SEQUENCE [LARGE SCALE GENOMIC DNA]</scope>
    <source>
        <strain evidence="10 11">SSD-17B</strain>
    </source>
</reference>
<dbReference type="PANTHER" id="PTHR43033">
    <property type="entry name" value="TRNA(ILE)-LYSIDINE SYNTHASE-RELATED"/>
    <property type="match status" value="1"/>
</dbReference>
<keyword evidence="6 8" id="KW-0067">ATP-binding</keyword>
<comment type="subcellular location">
    <subcellularLocation>
        <location evidence="1 8">Cytoplasm</location>
    </subcellularLocation>
</comment>
<keyword evidence="10" id="KW-0328">Glycosyltransferase</keyword>
<dbReference type="Pfam" id="PF11734">
    <property type="entry name" value="TilS_C"/>
    <property type="match status" value="1"/>
</dbReference>
<dbReference type="AlphaFoldDB" id="U2DVN9"/>
<keyword evidence="3 8" id="KW-0436">Ligase</keyword>
<protein>
    <recommendedName>
        <fullName evidence="8">tRNA(Ile)-lysidine synthase</fullName>
        <ecNumber evidence="8">6.3.4.19</ecNumber>
    </recommendedName>
    <alternativeName>
        <fullName evidence="8">tRNA(Ile)-2-lysyl-cytidine synthase</fullName>
    </alternativeName>
    <alternativeName>
        <fullName evidence="8">tRNA(Ile)-lysidine synthetase</fullName>
    </alternativeName>
</protein>
<dbReference type="EC" id="6.3.4.19" evidence="8"/>
<dbReference type="FunCoup" id="U2DVN9">
    <property type="interactions" value="134"/>
</dbReference>
<comment type="catalytic activity">
    <reaction evidence="7 8">
        <text>cytidine(34) in tRNA(Ile2) + L-lysine + ATP = lysidine(34) in tRNA(Ile2) + AMP + diphosphate + H(+)</text>
        <dbReference type="Rhea" id="RHEA:43744"/>
        <dbReference type="Rhea" id="RHEA-COMP:10625"/>
        <dbReference type="Rhea" id="RHEA-COMP:10670"/>
        <dbReference type="ChEBI" id="CHEBI:15378"/>
        <dbReference type="ChEBI" id="CHEBI:30616"/>
        <dbReference type="ChEBI" id="CHEBI:32551"/>
        <dbReference type="ChEBI" id="CHEBI:33019"/>
        <dbReference type="ChEBI" id="CHEBI:82748"/>
        <dbReference type="ChEBI" id="CHEBI:83665"/>
        <dbReference type="ChEBI" id="CHEBI:456215"/>
        <dbReference type="EC" id="6.3.4.19"/>
    </reaction>
</comment>
<dbReference type="SUPFAM" id="SSF82829">
    <property type="entry name" value="MesJ substrate recognition domain-like"/>
    <property type="match status" value="1"/>
</dbReference>
<gene>
    <name evidence="8" type="primary">tilS</name>
    <name evidence="10" type="ORF">HLPCO_001418</name>
</gene>
<evidence type="ECO:0000256" key="8">
    <source>
        <dbReference type="HAMAP-Rule" id="MF_01161"/>
    </source>
</evidence>
<comment type="caution">
    <text evidence="10">The sequence shown here is derived from an EMBL/GenBank/DDBJ whole genome shotgun (WGS) entry which is preliminary data.</text>
</comment>
<comment type="function">
    <text evidence="8">Ligates lysine onto the cytidine present at position 34 of the AUA codon-specific tRNA(Ile) that contains the anticodon CAU, in an ATP-dependent manner. Cytidine is converted to lysidine, thus changing the amino acid specificity of the tRNA from methionine to isoleucine.</text>
</comment>
<dbReference type="GO" id="GO:0006400">
    <property type="term" value="P:tRNA modification"/>
    <property type="evidence" value="ECO:0007669"/>
    <property type="project" value="UniProtKB-UniRule"/>
</dbReference>
<dbReference type="InterPro" id="IPR012795">
    <property type="entry name" value="tRNA_Ile_lys_synt_N"/>
</dbReference>
<evidence type="ECO:0000256" key="5">
    <source>
        <dbReference type="ARBA" id="ARBA00022741"/>
    </source>
</evidence>
<keyword evidence="5 8" id="KW-0547">Nucleotide-binding</keyword>
<evidence type="ECO:0000259" key="9">
    <source>
        <dbReference type="SMART" id="SM00977"/>
    </source>
</evidence>
<dbReference type="HAMAP" id="MF_01161">
    <property type="entry name" value="tRNA_Ile_lys_synt"/>
    <property type="match status" value="1"/>
</dbReference>
<keyword evidence="4 8" id="KW-0819">tRNA processing</keyword>
<dbReference type="GO" id="GO:0016757">
    <property type="term" value="F:glycosyltransferase activity"/>
    <property type="evidence" value="ECO:0007669"/>
    <property type="project" value="UniProtKB-KW"/>
</dbReference>
<dbReference type="SUPFAM" id="SSF52402">
    <property type="entry name" value="Adenine nucleotide alpha hydrolases-like"/>
    <property type="match status" value="1"/>
</dbReference>
<dbReference type="InterPro" id="IPR014729">
    <property type="entry name" value="Rossmann-like_a/b/a_fold"/>
</dbReference>
<dbReference type="Gene3D" id="3.30.465.60">
    <property type="match status" value="1"/>
</dbReference>
<evidence type="ECO:0000256" key="6">
    <source>
        <dbReference type="ARBA" id="ARBA00022840"/>
    </source>
</evidence>
<dbReference type="InParanoid" id="U2DVN9"/>
<dbReference type="Pfam" id="PF01171">
    <property type="entry name" value="ATP_bind_3"/>
    <property type="match status" value="1"/>
</dbReference>
<dbReference type="Proteomes" id="UP000005707">
    <property type="component" value="Unassembled WGS sequence"/>
</dbReference>
<evidence type="ECO:0000256" key="2">
    <source>
        <dbReference type="ARBA" id="ARBA00022490"/>
    </source>
</evidence>
<proteinExistence type="inferred from homology"/>
<comment type="domain">
    <text evidence="8">The N-terminal region contains the highly conserved SGGXDS motif, predicted to be a P-loop motif involved in ATP binding.</text>
</comment>
<keyword evidence="10" id="KW-0808">Transferase</keyword>
<reference evidence="10 11" key="1">
    <citation type="journal article" date="2011" name="J. Bacteriol.">
        <title>Genome sequence of Haloplasma contractile, an unusual contractile bacterium from a deep-sea anoxic brine lake.</title>
        <authorList>
            <person name="Antunes A."/>
            <person name="Alam I."/>
            <person name="El Dorry H."/>
            <person name="Siam R."/>
            <person name="Robertson A."/>
            <person name="Bajic V.B."/>
            <person name="Stingl U."/>
        </authorList>
    </citation>
    <scope>NUCLEOTIDE SEQUENCE [LARGE SCALE GENOMIC DNA]</scope>
    <source>
        <strain evidence="10 11">SSD-17B</strain>
    </source>
</reference>
<evidence type="ECO:0000256" key="7">
    <source>
        <dbReference type="ARBA" id="ARBA00048539"/>
    </source>
</evidence>
<dbReference type="CDD" id="cd01992">
    <property type="entry name" value="TilS_N"/>
    <property type="match status" value="1"/>
</dbReference>
<dbReference type="PANTHER" id="PTHR43033:SF1">
    <property type="entry name" value="TRNA(ILE)-LYSIDINE SYNTHASE-RELATED"/>
    <property type="match status" value="1"/>
</dbReference>
<dbReference type="GO" id="GO:0005524">
    <property type="term" value="F:ATP binding"/>
    <property type="evidence" value="ECO:0007669"/>
    <property type="project" value="UniProtKB-UniRule"/>
</dbReference>
<evidence type="ECO:0000313" key="10">
    <source>
        <dbReference type="EMBL" id="ERJ12432.1"/>
    </source>
</evidence>
<dbReference type="EMBL" id="AFNU02000004">
    <property type="protein sequence ID" value="ERJ12432.1"/>
    <property type="molecule type" value="Genomic_DNA"/>
</dbReference>
<sequence length="471" mass="55748">MLFTMNILNMVMVIMENKLYKKIVELNIIESNDVLTIAVSGGPDSMALLDLLKRIKIKNEVKNLKLNVAHVNHKTRGNENIQEEMLIKRYCEIHNISFYKTDFFIKQEGNFHDQARDYRYNFFKKIARETNSNKILLAHHEDDQVETILFRIIRGSTLEGYTGMKQITEFDNHIKIVRPLINIKKSEIINYCYEFDIPYAIDSSNKSNKYTRNKLRNRVIPELKEIQPRLNHKLIQLRTYIEEVNDFVESVAYERYELCKIHYDNKELILSIKQIKKNHISIQRSLIFYAINQITSNNLELSYDKSNIIINMIGNKKPNMELDLGNDFKCIKAYDRLILKKCNDSEKTHEDIAIIRIKPEGNYQINSNLEISVNFTTDIKKRNNKTMILCYNSIEWPLYIRTRKNGDKIKIKSGHKKLKDLFIDHKIPRYERDNWPLLVNQAGDIIWVFGLKQAYTDLPLDQEQYIKIETL</sequence>
<dbReference type="STRING" id="1033810.HLPCO_001418"/>